<dbReference type="EMBL" id="CP001335">
    <property type="protein sequence ID" value="ACO68227.1"/>
    <property type="molecule type" value="Genomic_DNA"/>
</dbReference>
<evidence type="ECO:0000256" key="1">
    <source>
        <dbReference type="ARBA" id="ARBA00022771"/>
    </source>
</evidence>
<evidence type="ECO:0000256" key="3">
    <source>
        <dbReference type="SAM" id="MobiDB-lite"/>
    </source>
</evidence>
<dbReference type="SUPFAM" id="SSF57903">
    <property type="entry name" value="FYVE/PHD zinc finger"/>
    <property type="match status" value="1"/>
</dbReference>
<evidence type="ECO:0000259" key="4">
    <source>
        <dbReference type="Pfam" id="PF20700"/>
    </source>
</evidence>
<protein>
    <recommendedName>
        <fullName evidence="4">Mutator-like transposase domain-containing protein</fullName>
    </recommendedName>
</protein>
<dbReference type="AlphaFoldDB" id="C1EJP8"/>
<evidence type="ECO:0000313" key="5">
    <source>
        <dbReference type="EMBL" id="ACO68227.1"/>
    </source>
</evidence>
<name>C1EJP8_MICCC</name>
<dbReference type="Proteomes" id="UP000002009">
    <property type="component" value="Chromosome 17"/>
</dbReference>
<keyword evidence="1" id="KW-0863">Zinc-finger</keyword>
<sequence length="760" mass="83725">MDNKKMWKKRGSKRKKAASNFALTRRLATCAQPPRETLAIAAPPQVSEPQEDAPAIGAADGGHANQVLVRLASVHITPPSSGPGFCARAAKRRHEGPAPGSPAAVPGALVGGPTPLALGGLREDETEQEQPAPPPPPPPPPPFFGDRVIWDLGCMETTLGQLTCPNCSDAHLLFSRDAEGNLLDQQQGLRHKYIIVCDRAECDFALDMESSRVMQTGRQGRPPAEVNVAAVAAAEMSGLRQKALDLMFVAMGVRGIHNRRTYTRHSRPVQDAMVQLGHAQIIENRRIVRAFLEEQGVEADEHNRIPVTVAADGNWPVRGACSACGHGSLIFRDDMLQGGKNFVIAQGFRHKHCAVCSYYNSNEHAKLLEPPQHACKKNWDDTSKAMETDILINLVGEVGQHCDKAREGGALVPRDETSLLRVEYVVCDEDSSFMVRIMDQLPEDLRPGKLSDVNHLANNFFKALMMVNLEAHVFGDHSMCHLCPTKDANGVEHQWCANARGATDHPQRILFEEEPEVSRADPSDKKKRVKVKLPLRKRLHEVISKFGSLEVMEKAVHGLSSNPNESLHATGTHMLGGKQKFHGQSDFFEATMRGAVMKNVSGQAFQLDVVEKLGLPVTDAMHARYAQIDADRAAKREFLYANPNEALKRLRRKAERKHAAWRDKDSYGKGVALQHTLGTSADDDAAEGGDASESAEIVEEAEEESEDEDELVCDFCHEGKDAEKGTMHLCEGGDCDQLWHRDCLVPKQDFEEIKDDEENH</sequence>
<dbReference type="InterPro" id="IPR049012">
    <property type="entry name" value="Mutator_transp_dom"/>
</dbReference>
<feature type="region of interest" description="Disordered" evidence="3">
    <location>
        <begin position="84"/>
        <end position="146"/>
    </location>
</feature>
<dbReference type="Gene3D" id="3.30.40.10">
    <property type="entry name" value="Zinc/RING finger domain, C3HC4 (zinc finger)"/>
    <property type="match status" value="1"/>
</dbReference>
<dbReference type="GO" id="GO:0008270">
    <property type="term" value="F:zinc ion binding"/>
    <property type="evidence" value="ECO:0007669"/>
    <property type="project" value="UniProtKB-KW"/>
</dbReference>
<dbReference type="InParanoid" id="C1EJP8"/>
<feature type="region of interest" description="Disordered" evidence="3">
    <location>
        <begin position="1"/>
        <end position="20"/>
    </location>
</feature>
<feature type="domain" description="Mutator-like transposase" evidence="4">
    <location>
        <begin position="171"/>
        <end position="467"/>
    </location>
</feature>
<evidence type="ECO:0000313" key="6">
    <source>
        <dbReference type="Proteomes" id="UP000002009"/>
    </source>
</evidence>
<organism evidence="5 6">
    <name type="scientific">Micromonas commoda (strain RCC299 / NOUM17 / CCMP2709)</name>
    <name type="common">Picoplanktonic green alga</name>
    <dbReference type="NCBI Taxonomy" id="296587"/>
    <lineage>
        <taxon>Eukaryota</taxon>
        <taxon>Viridiplantae</taxon>
        <taxon>Chlorophyta</taxon>
        <taxon>Mamiellophyceae</taxon>
        <taxon>Mamiellales</taxon>
        <taxon>Mamiellaceae</taxon>
        <taxon>Micromonas</taxon>
    </lineage>
</organism>
<keyword evidence="6" id="KW-1185">Reference proteome</keyword>
<dbReference type="InterPro" id="IPR011011">
    <property type="entry name" value="Znf_FYVE_PHD"/>
</dbReference>
<dbReference type="RefSeq" id="XP_002506969.1">
    <property type="nucleotide sequence ID" value="XM_002506923.1"/>
</dbReference>
<gene>
    <name evidence="5" type="ORF">MICPUN_65015</name>
</gene>
<keyword evidence="1" id="KW-0479">Metal-binding</keyword>
<reference evidence="5 6" key="1">
    <citation type="journal article" date="2009" name="Science">
        <title>Green evolution and dynamic adaptations revealed by genomes of the marine picoeukaryotes Micromonas.</title>
        <authorList>
            <person name="Worden A.Z."/>
            <person name="Lee J.H."/>
            <person name="Mock T."/>
            <person name="Rouze P."/>
            <person name="Simmons M.P."/>
            <person name="Aerts A.L."/>
            <person name="Allen A.E."/>
            <person name="Cuvelier M.L."/>
            <person name="Derelle E."/>
            <person name="Everett M.V."/>
            <person name="Foulon E."/>
            <person name="Grimwood J."/>
            <person name="Gundlach H."/>
            <person name="Henrissat B."/>
            <person name="Napoli C."/>
            <person name="McDonald S.M."/>
            <person name="Parker M.S."/>
            <person name="Rombauts S."/>
            <person name="Salamov A."/>
            <person name="Von Dassow P."/>
            <person name="Badger J.H."/>
            <person name="Coutinho P.M."/>
            <person name="Demir E."/>
            <person name="Dubchak I."/>
            <person name="Gentemann C."/>
            <person name="Eikrem W."/>
            <person name="Gready J.E."/>
            <person name="John U."/>
            <person name="Lanier W."/>
            <person name="Lindquist E.A."/>
            <person name="Lucas S."/>
            <person name="Mayer K.F."/>
            <person name="Moreau H."/>
            <person name="Not F."/>
            <person name="Otillar R."/>
            <person name="Panaud O."/>
            <person name="Pangilinan J."/>
            <person name="Paulsen I."/>
            <person name="Piegu B."/>
            <person name="Poliakov A."/>
            <person name="Robbens S."/>
            <person name="Schmutz J."/>
            <person name="Toulza E."/>
            <person name="Wyss T."/>
            <person name="Zelensky A."/>
            <person name="Zhou K."/>
            <person name="Armbrust E.V."/>
            <person name="Bhattacharya D."/>
            <person name="Goodenough U.W."/>
            <person name="Van de Peer Y."/>
            <person name="Grigoriev I.V."/>
        </authorList>
    </citation>
    <scope>NUCLEOTIDE SEQUENCE [LARGE SCALE GENOMIC DNA]</scope>
    <source>
        <strain evidence="6">RCC299 / NOUM17</strain>
    </source>
</reference>
<dbReference type="Pfam" id="PF20700">
    <property type="entry name" value="Mutator"/>
    <property type="match status" value="1"/>
</dbReference>
<evidence type="ECO:0000256" key="2">
    <source>
        <dbReference type="ARBA" id="ARBA00022833"/>
    </source>
</evidence>
<proteinExistence type="predicted"/>
<accession>C1EJP8</accession>
<feature type="compositionally biased region" description="Basic residues" evidence="3">
    <location>
        <begin position="1"/>
        <end position="17"/>
    </location>
</feature>
<feature type="compositionally biased region" description="Low complexity" evidence="3">
    <location>
        <begin position="97"/>
        <end position="120"/>
    </location>
</feature>
<dbReference type="InterPro" id="IPR013083">
    <property type="entry name" value="Znf_RING/FYVE/PHD"/>
</dbReference>
<feature type="region of interest" description="Disordered" evidence="3">
    <location>
        <begin position="678"/>
        <end position="710"/>
    </location>
</feature>
<dbReference type="KEGG" id="mis:MICPUN_65015"/>
<feature type="compositionally biased region" description="Acidic residues" evidence="3">
    <location>
        <begin position="696"/>
        <end position="710"/>
    </location>
</feature>
<feature type="compositionally biased region" description="Pro residues" evidence="3">
    <location>
        <begin position="131"/>
        <end position="143"/>
    </location>
</feature>
<keyword evidence="2" id="KW-0862">Zinc</keyword>
<dbReference type="OrthoDB" id="6152639at2759"/>
<dbReference type="GeneID" id="8249903"/>
<feature type="region of interest" description="Disordered" evidence="3">
    <location>
        <begin position="41"/>
        <end position="61"/>
    </location>
</feature>
<dbReference type="SUPFAM" id="SSF101447">
    <property type="entry name" value="Formin homology 2 domain (FH2 domain)"/>
    <property type="match status" value="1"/>
</dbReference>